<proteinExistence type="predicted"/>
<keyword evidence="3" id="KW-0143">Chaperone</keyword>
<comment type="caution">
    <text evidence="5">The sequence shown here is derived from an EMBL/GenBank/DDBJ whole genome shotgun (WGS) entry which is preliminary data.</text>
</comment>
<dbReference type="InterPro" id="IPR013126">
    <property type="entry name" value="Hsp_70_fam"/>
</dbReference>
<keyword evidence="4" id="KW-0175">Coiled coil</keyword>
<gene>
    <name evidence="5" type="ORF">AV274_3488</name>
</gene>
<keyword evidence="6" id="KW-1185">Reference proteome</keyword>
<organism evidence="5 6">
    <name type="scientific">Blastocystis sp. subtype 1 (strain ATCC 50177 / NandII)</name>
    <dbReference type="NCBI Taxonomy" id="478820"/>
    <lineage>
        <taxon>Eukaryota</taxon>
        <taxon>Sar</taxon>
        <taxon>Stramenopiles</taxon>
        <taxon>Bigyra</taxon>
        <taxon>Opalozoa</taxon>
        <taxon>Opalinata</taxon>
        <taxon>Blastocystidae</taxon>
        <taxon>Blastocystis</taxon>
    </lineage>
</organism>
<evidence type="ECO:0000256" key="3">
    <source>
        <dbReference type="ARBA" id="ARBA00023186"/>
    </source>
</evidence>
<dbReference type="EMBL" id="LXWW01000210">
    <property type="protein sequence ID" value="OAO14784.1"/>
    <property type="molecule type" value="Genomic_DNA"/>
</dbReference>
<evidence type="ECO:0000256" key="2">
    <source>
        <dbReference type="ARBA" id="ARBA00022840"/>
    </source>
</evidence>
<protein>
    <submittedName>
        <fullName evidence="5">Hsp70 domain containing protein</fullName>
    </submittedName>
</protein>
<accession>A0A196SFN4</accession>
<keyword evidence="1" id="KW-0547">Nucleotide-binding</keyword>
<sequence length="704" mass="79296">MDEHSETLRDMKPVISIPSILSKSNVRLLKAAILAYGLPEPTFVLAPIAFALSYGYFTCLEMNADSESIVVVPNCGYCFFSVDVFKLQRNKITFLYSSITDGVGGRSLTYLMALMVQEQCAELSLEEMESLPFLRLLDQLDKQKKVLCTGVVEDVSVNLDDVLSGDEDVAVTLNYKDFINRFHNDNTMAGVFREGVKAAAKFLESHGLKADVIVPLGGSMRATFLQKIVKEELGGAVSMTANMDEEIATGDARISYLLAEDKGLAFDARLKGECVFASGAYEERIFAAEPKEGGVFVTCDEEYLECVKSHRYKEVENEEVAKERVVQDVKKLVEKTKEDEATYKRVAEERKQLEEKVALLQVSEGLSEENRQELKPVQFRLSQPAFYTNPDKMKDLIRQVEELIRKVEEVEKHNHGNRPSVAQVLQQGQNFTVSSEDSFFIETQTAHTGSLLFWVLLHTPEPLCLSNLFRFVFSPPLAGDRHPVALSAPLVTALGEQKGEEEAVELYALHFQGVFGFPEKVSESHQPFCEVYYSFSPDVPVAISQRQSVASRQFRDDYMYSFSLTLNDVVTLRDSQVVHIAAEESLVNQNHVIMTREEVMECAAFLLTMQIQDVDKKLHRMRIEGNVTAVAEIYQVSRSSILDKKEPTMELLYEGSVIAVESHQFFILDVDIESAEIVYYIARRGNCLSMPICVDVPNKQFCRM</sequence>
<dbReference type="PANTHER" id="PTHR45639:SF3">
    <property type="entry name" value="HYPOXIA UP-REGULATED PROTEIN 1"/>
    <property type="match status" value="1"/>
</dbReference>
<dbReference type="PANTHER" id="PTHR45639">
    <property type="entry name" value="HSC70CB, ISOFORM G-RELATED"/>
    <property type="match status" value="1"/>
</dbReference>
<dbReference type="GO" id="GO:0140662">
    <property type="term" value="F:ATP-dependent protein folding chaperone"/>
    <property type="evidence" value="ECO:0007669"/>
    <property type="project" value="InterPro"/>
</dbReference>
<dbReference type="GO" id="GO:0005524">
    <property type="term" value="F:ATP binding"/>
    <property type="evidence" value="ECO:0007669"/>
    <property type="project" value="UniProtKB-KW"/>
</dbReference>
<evidence type="ECO:0000256" key="1">
    <source>
        <dbReference type="ARBA" id="ARBA00022741"/>
    </source>
</evidence>
<dbReference type="Proteomes" id="UP000078348">
    <property type="component" value="Unassembled WGS sequence"/>
</dbReference>
<evidence type="ECO:0000313" key="6">
    <source>
        <dbReference type="Proteomes" id="UP000078348"/>
    </source>
</evidence>
<name>A0A196SFN4_BLAHN</name>
<dbReference type="GO" id="GO:0034663">
    <property type="term" value="C:endoplasmic reticulum chaperone complex"/>
    <property type="evidence" value="ECO:0007669"/>
    <property type="project" value="TreeGrafter"/>
</dbReference>
<feature type="coiled-coil region" evidence="4">
    <location>
        <begin position="315"/>
        <end position="363"/>
    </location>
</feature>
<dbReference type="GO" id="GO:0030968">
    <property type="term" value="P:endoplasmic reticulum unfolded protein response"/>
    <property type="evidence" value="ECO:0007669"/>
    <property type="project" value="TreeGrafter"/>
</dbReference>
<dbReference type="InterPro" id="IPR043129">
    <property type="entry name" value="ATPase_NBD"/>
</dbReference>
<evidence type="ECO:0000256" key="4">
    <source>
        <dbReference type="SAM" id="Coils"/>
    </source>
</evidence>
<dbReference type="AlphaFoldDB" id="A0A196SFN4"/>
<dbReference type="SUPFAM" id="SSF53067">
    <property type="entry name" value="Actin-like ATPase domain"/>
    <property type="match status" value="1"/>
</dbReference>
<keyword evidence="2" id="KW-0067">ATP-binding</keyword>
<evidence type="ECO:0000313" key="5">
    <source>
        <dbReference type="EMBL" id="OAO14784.1"/>
    </source>
</evidence>
<dbReference type="Gene3D" id="3.30.420.40">
    <property type="match status" value="2"/>
</dbReference>
<reference evidence="5 6" key="1">
    <citation type="submission" date="2016-05" db="EMBL/GenBank/DDBJ databases">
        <title>Nuclear genome of Blastocystis sp. subtype 1 NandII.</title>
        <authorList>
            <person name="Gentekaki E."/>
            <person name="Curtis B."/>
            <person name="Stairs C."/>
            <person name="Eme L."/>
            <person name="Herman E."/>
            <person name="Klimes V."/>
            <person name="Arias M.C."/>
            <person name="Elias M."/>
            <person name="Hilliou F."/>
            <person name="Klute M."/>
            <person name="Malik S.-B."/>
            <person name="Pightling A."/>
            <person name="Rachubinski R."/>
            <person name="Salas D."/>
            <person name="Schlacht A."/>
            <person name="Suga H."/>
            <person name="Archibald J."/>
            <person name="Ball S.G."/>
            <person name="Clark G."/>
            <person name="Dacks J."/>
            <person name="Van Der Giezen M."/>
            <person name="Tsaousis A."/>
            <person name="Roger A."/>
        </authorList>
    </citation>
    <scope>NUCLEOTIDE SEQUENCE [LARGE SCALE GENOMIC DNA]</scope>
    <source>
        <strain evidence="6">ATCC 50177 / NandII</strain>
    </source>
</reference>
<dbReference type="STRING" id="478820.A0A196SFN4"/>
<dbReference type="Gene3D" id="3.90.640.10">
    <property type="entry name" value="Actin, Chain A, domain 4"/>
    <property type="match status" value="1"/>
</dbReference>
<dbReference type="Pfam" id="PF00012">
    <property type="entry name" value="HSP70"/>
    <property type="match status" value="1"/>
</dbReference>